<gene>
    <name evidence="1" type="ORF">METZ01_LOCUS282715</name>
</gene>
<dbReference type="EMBL" id="UINC01083802">
    <property type="protein sequence ID" value="SVC29861.1"/>
    <property type="molecule type" value="Genomic_DNA"/>
</dbReference>
<protein>
    <submittedName>
        <fullName evidence="1">Uncharacterized protein</fullName>
    </submittedName>
</protein>
<name>A0A382L4P2_9ZZZZ</name>
<dbReference type="PROSITE" id="PS51257">
    <property type="entry name" value="PROKAR_LIPOPROTEIN"/>
    <property type="match status" value="1"/>
</dbReference>
<reference evidence="1" key="1">
    <citation type="submission" date="2018-05" db="EMBL/GenBank/DDBJ databases">
        <authorList>
            <person name="Lanie J.A."/>
            <person name="Ng W.-L."/>
            <person name="Kazmierczak K.M."/>
            <person name="Andrzejewski T.M."/>
            <person name="Davidsen T.M."/>
            <person name="Wayne K.J."/>
            <person name="Tettelin H."/>
            <person name="Glass J.I."/>
            <person name="Rusch D."/>
            <person name="Podicherti R."/>
            <person name="Tsui H.-C.T."/>
            <person name="Winkler M.E."/>
        </authorList>
    </citation>
    <scope>NUCLEOTIDE SEQUENCE</scope>
</reference>
<dbReference type="AlphaFoldDB" id="A0A382L4P2"/>
<organism evidence="1">
    <name type="scientific">marine metagenome</name>
    <dbReference type="NCBI Taxonomy" id="408172"/>
    <lineage>
        <taxon>unclassified sequences</taxon>
        <taxon>metagenomes</taxon>
        <taxon>ecological metagenomes</taxon>
    </lineage>
</organism>
<sequence length="40" mass="3954">MKPPVVLAVLIGTLLLACSSAAPAPAEPTPNIGATVEARI</sequence>
<accession>A0A382L4P2</accession>
<evidence type="ECO:0000313" key="1">
    <source>
        <dbReference type="EMBL" id="SVC29861.1"/>
    </source>
</evidence>
<feature type="non-terminal residue" evidence="1">
    <location>
        <position position="1"/>
    </location>
</feature>
<feature type="non-terminal residue" evidence="1">
    <location>
        <position position="40"/>
    </location>
</feature>
<proteinExistence type="predicted"/>